<feature type="chain" id="PRO_5010278846" evidence="1">
    <location>
        <begin position="21"/>
        <end position="230"/>
    </location>
</feature>
<dbReference type="RefSeq" id="WP_256210534.1">
    <property type="nucleotide sequence ID" value="NZ_FPBZ01000016.1"/>
</dbReference>
<evidence type="ECO:0000313" key="3">
    <source>
        <dbReference type="EMBL" id="SFU69806.1"/>
    </source>
</evidence>
<evidence type="ECO:0000259" key="2">
    <source>
        <dbReference type="Pfam" id="PF07589"/>
    </source>
</evidence>
<proteinExistence type="predicted"/>
<evidence type="ECO:0000313" key="4">
    <source>
        <dbReference type="Proteomes" id="UP000182649"/>
    </source>
</evidence>
<reference evidence="3 4" key="1">
    <citation type="submission" date="2016-10" db="EMBL/GenBank/DDBJ databases">
        <authorList>
            <person name="de Groot N.N."/>
        </authorList>
    </citation>
    <scope>NUCLEOTIDE SEQUENCE [LARGE SCALE GENOMIC DNA]</scope>
    <source>
        <strain evidence="3 4">Nl14</strain>
    </source>
</reference>
<accession>A0A1I7IAE2</accession>
<dbReference type="NCBIfam" id="TIGR02595">
    <property type="entry name" value="PEP_CTERM"/>
    <property type="match status" value="1"/>
</dbReference>
<name>A0A1I7IAE2_9PROT</name>
<dbReference type="EMBL" id="FPBZ01000016">
    <property type="protein sequence ID" value="SFU69806.1"/>
    <property type="molecule type" value="Genomic_DNA"/>
</dbReference>
<protein>
    <submittedName>
        <fullName evidence="3">PEP-CTERM protein-sorting domain-containing protein</fullName>
    </submittedName>
</protein>
<feature type="domain" description="Ice-binding protein C-terminal" evidence="2">
    <location>
        <begin position="202"/>
        <end position="226"/>
    </location>
</feature>
<evidence type="ECO:0000256" key="1">
    <source>
        <dbReference type="SAM" id="SignalP"/>
    </source>
</evidence>
<feature type="signal peptide" evidence="1">
    <location>
        <begin position="1"/>
        <end position="20"/>
    </location>
</feature>
<keyword evidence="1" id="KW-0732">Signal</keyword>
<organism evidence="3 4">
    <name type="scientific">Nitrosospira multiformis</name>
    <dbReference type="NCBI Taxonomy" id="1231"/>
    <lineage>
        <taxon>Bacteria</taxon>
        <taxon>Pseudomonadati</taxon>
        <taxon>Pseudomonadota</taxon>
        <taxon>Betaproteobacteria</taxon>
        <taxon>Nitrosomonadales</taxon>
        <taxon>Nitrosomonadaceae</taxon>
        <taxon>Nitrosospira</taxon>
    </lineage>
</organism>
<dbReference type="InterPro" id="IPR013424">
    <property type="entry name" value="Ice-binding_C"/>
</dbReference>
<gene>
    <name evidence="3" type="ORF">SAMN05216417_11652</name>
</gene>
<dbReference type="AlphaFoldDB" id="A0A1I7IAE2"/>
<dbReference type="Proteomes" id="UP000182649">
    <property type="component" value="Unassembled WGS sequence"/>
</dbReference>
<sequence length="230" mass="24389">MIQRTILAFSLSAIAMSSHAGFYNDSAPPPPISSFATATDINPYFTTEFSPDIGNSFGNNTSLEGPWVTIAGKGNDANDYFSFDVSKEDQGVRLDIDYTASHPSNPNGFDSQVALWRQVDAGAYSLVGANDDFLVSAGAGGSVDSWDSFLSAEAPVGHYIAGVTRCCIRALDTGWAPGSNGIPNGLEYTLQVQVGEVEVTTPIPEPETYAMLLAGLGLLGFMARRKNNTT</sequence>
<dbReference type="NCBIfam" id="NF038127">
    <property type="entry name" value="FDP_fam"/>
    <property type="match status" value="1"/>
</dbReference>
<dbReference type="Pfam" id="PF07589">
    <property type="entry name" value="PEP-CTERM"/>
    <property type="match status" value="1"/>
</dbReference>